<evidence type="ECO:0000256" key="1">
    <source>
        <dbReference type="SAM" id="MobiDB-lite"/>
    </source>
</evidence>
<dbReference type="EMBL" id="SZWF01000005">
    <property type="protein sequence ID" value="KAA9394740.1"/>
    <property type="molecule type" value="Genomic_DNA"/>
</dbReference>
<reference evidence="2 3" key="1">
    <citation type="submission" date="2019-05" db="EMBL/GenBank/DDBJ databases">
        <title>Kocuria coralli sp. nov., a novel actinobacterium isolated from coral reef seawater.</title>
        <authorList>
            <person name="Li J."/>
        </authorList>
    </citation>
    <scope>NUCLEOTIDE SEQUENCE [LARGE SCALE GENOMIC DNA]</scope>
    <source>
        <strain evidence="2 3">SCSIO 13007</strain>
    </source>
</reference>
<feature type="region of interest" description="Disordered" evidence="1">
    <location>
        <begin position="1"/>
        <end position="24"/>
    </location>
</feature>
<gene>
    <name evidence="2" type="ORF">FCK90_06135</name>
</gene>
<dbReference type="Pfam" id="PF03069">
    <property type="entry name" value="FmdA_AmdA"/>
    <property type="match status" value="1"/>
</dbReference>
<dbReference type="OrthoDB" id="9785236at2"/>
<evidence type="ECO:0000313" key="2">
    <source>
        <dbReference type="EMBL" id="KAA9394740.1"/>
    </source>
</evidence>
<dbReference type="PANTHER" id="PTHR31891">
    <property type="entry name" value="FORMAMIDASE C869.04-RELATED"/>
    <property type="match status" value="1"/>
</dbReference>
<evidence type="ECO:0000313" key="3">
    <source>
        <dbReference type="Proteomes" id="UP000325957"/>
    </source>
</evidence>
<dbReference type="InterPro" id="IPR004304">
    <property type="entry name" value="FmdA_AmdA"/>
</dbReference>
<dbReference type="GO" id="GO:0016811">
    <property type="term" value="F:hydrolase activity, acting on carbon-nitrogen (but not peptide) bonds, in linear amides"/>
    <property type="evidence" value="ECO:0007669"/>
    <property type="project" value="InterPro"/>
</dbReference>
<accession>A0A5J5KZH5</accession>
<dbReference type="AlphaFoldDB" id="A0A5J5KZH5"/>
<dbReference type="RefSeq" id="WP_158033411.1">
    <property type="nucleotide sequence ID" value="NZ_ML708614.1"/>
</dbReference>
<dbReference type="PANTHER" id="PTHR31891:SF1">
    <property type="entry name" value="FORMAMIDASE C869.04-RELATED"/>
    <property type="match status" value="1"/>
</dbReference>
<comment type="caution">
    <text evidence="2">The sequence shown here is derived from an EMBL/GenBank/DDBJ whole genome shotgun (WGS) entry which is preliminary data.</text>
</comment>
<dbReference type="Gene3D" id="3.10.28.20">
    <property type="entry name" value="Acetamidase/Formamidase-like domains"/>
    <property type="match status" value="1"/>
</dbReference>
<keyword evidence="3" id="KW-1185">Reference proteome</keyword>
<dbReference type="Gene3D" id="2.60.120.580">
    <property type="entry name" value="Acetamidase/Formamidase-like domains"/>
    <property type="match status" value="2"/>
</dbReference>
<protein>
    <submittedName>
        <fullName evidence="2">Acetamidase</fullName>
    </submittedName>
</protein>
<dbReference type="Proteomes" id="UP000325957">
    <property type="component" value="Unassembled WGS sequence"/>
</dbReference>
<dbReference type="SUPFAM" id="SSF141130">
    <property type="entry name" value="Acetamidase/Formamidase-like"/>
    <property type="match status" value="1"/>
</dbReference>
<name>A0A5J5KZH5_9MICC</name>
<sequence length="390" mass="41046">MTIRNDDPTTAASPGRSRPSALQPGLPTILNAGEGLDGIPGAGTDLAYVPSDPARVFWGRLPNADDPSVLAVDPGQEVVIDTLSHEGLLADQGSDPVRFFGAHGVAESAVLEDAQRLAATRTRDVQLDGPHVVTGPIEIRGAQPGDLLRMTLVDTAARVPYGIVSNRHGRGALVGEYPRSPGTVSVFADLDPEDPSTARMAPREGAEPTVRFPTAPFLGIMGVATPGARRHSVPPGPHGGNIDVKLLTAGSSILIPVQVPGAMAYVGDPHFAQGDGEVALTALEASLRAVVRFELVTAETAAREFGELISPLVETPELLVPTGLDEDLRVAVRHAVRNTISLLVTRFAMSPEHAYAYLSAAADVNISQVVDLVTGAHVRIRKSDFERVSR</sequence>
<proteinExistence type="predicted"/>
<organism evidence="2 3">
    <name type="scientific">Kocuria coralli</name>
    <dbReference type="NCBI Taxonomy" id="1461025"/>
    <lineage>
        <taxon>Bacteria</taxon>
        <taxon>Bacillati</taxon>
        <taxon>Actinomycetota</taxon>
        <taxon>Actinomycetes</taxon>
        <taxon>Micrococcales</taxon>
        <taxon>Micrococcaceae</taxon>
        <taxon>Kocuria</taxon>
    </lineage>
</organism>